<reference evidence="5 6" key="1">
    <citation type="submission" date="2018-06" db="EMBL/GenBank/DDBJ databases">
        <title>Genomic Encyclopedia of Type Strains, Phase IV (KMG-IV): sequencing the most valuable type-strain genomes for metagenomic binning, comparative biology and taxonomic classification.</title>
        <authorList>
            <person name="Goeker M."/>
        </authorList>
    </citation>
    <scope>NUCLEOTIDE SEQUENCE [LARGE SCALE GENOMIC DNA]</scope>
    <source>
        <strain evidence="5 6">DSM 45521</strain>
    </source>
</reference>
<dbReference type="SMART" id="SM00796">
    <property type="entry name" value="AHS1"/>
    <property type="match status" value="1"/>
</dbReference>
<dbReference type="InterPro" id="IPR010016">
    <property type="entry name" value="PxpB"/>
</dbReference>
<dbReference type="Gene3D" id="3.30.1360.40">
    <property type="match status" value="1"/>
</dbReference>
<dbReference type="SUPFAM" id="SSF50891">
    <property type="entry name" value="Cyclophilin-like"/>
    <property type="match status" value="1"/>
</dbReference>
<dbReference type="AlphaFoldDB" id="A0A318RM96"/>
<dbReference type="Proteomes" id="UP000247591">
    <property type="component" value="Unassembled WGS sequence"/>
</dbReference>
<dbReference type="PANTHER" id="PTHR34698">
    <property type="entry name" value="5-OXOPROLINASE SUBUNIT B"/>
    <property type="match status" value="1"/>
</dbReference>
<dbReference type="EMBL" id="QJSP01000003">
    <property type="protein sequence ID" value="PYE19432.1"/>
    <property type="molecule type" value="Genomic_DNA"/>
</dbReference>
<keyword evidence="2" id="KW-0378">Hydrolase</keyword>
<dbReference type="GO" id="GO:0016787">
    <property type="term" value="F:hydrolase activity"/>
    <property type="evidence" value="ECO:0007669"/>
    <property type="project" value="UniProtKB-KW"/>
</dbReference>
<dbReference type="GO" id="GO:0005524">
    <property type="term" value="F:ATP binding"/>
    <property type="evidence" value="ECO:0007669"/>
    <property type="project" value="UniProtKB-KW"/>
</dbReference>
<evidence type="ECO:0000256" key="2">
    <source>
        <dbReference type="ARBA" id="ARBA00022801"/>
    </source>
</evidence>
<dbReference type="InterPro" id="IPR003833">
    <property type="entry name" value="CT_C_D"/>
</dbReference>
<proteinExistence type="predicted"/>
<evidence type="ECO:0000256" key="1">
    <source>
        <dbReference type="ARBA" id="ARBA00022741"/>
    </source>
</evidence>
<feature type="domain" description="Carboxyltransferase" evidence="4">
    <location>
        <begin position="1"/>
        <end position="191"/>
    </location>
</feature>
<keyword evidence="3" id="KW-0067">ATP-binding</keyword>
<dbReference type="Pfam" id="PF02682">
    <property type="entry name" value="CT_C_D"/>
    <property type="match status" value="1"/>
</dbReference>
<evidence type="ECO:0000259" key="4">
    <source>
        <dbReference type="SMART" id="SM00796"/>
    </source>
</evidence>
<dbReference type="Gene3D" id="2.40.100.10">
    <property type="entry name" value="Cyclophilin-like"/>
    <property type="match status" value="1"/>
</dbReference>
<keyword evidence="1" id="KW-0547">Nucleotide-binding</keyword>
<name>A0A318RM96_WILLI</name>
<dbReference type="InterPro" id="IPR029000">
    <property type="entry name" value="Cyclophilin-like_dom_sf"/>
</dbReference>
<gene>
    <name evidence="5" type="ORF">DFR67_103345</name>
</gene>
<dbReference type="PANTHER" id="PTHR34698:SF2">
    <property type="entry name" value="5-OXOPROLINASE SUBUNIT B"/>
    <property type="match status" value="1"/>
</dbReference>
<comment type="caution">
    <text evidence="5">The sequence shown here is derived from an EMBL/GenBank/DDBJ whole genome shotgun (WGS) entry which is preliminary data.</text>
</comment>
<accession>A0A318RM96</accession>
<evidence type="ECO:0000256" key="3">
    <source>
        <dbReference type="ARBA" id="ARBA00022840"/>
    </source>
</evidence>
<dbReference type="OrthoDB" id="9778567at2"/>
<sequence>MNLLPYGDRALLLEVADTDEVIGWVTAIRDADLPGVLDLIPGARTVLVVGDDPRAIPRLHKELKAMSPSGTTTLDDGPVIEVPVVYDGPDLEDIARLTGLDVDEVVAAHTGTPWKVAFGGFAPGFAYLVGGDNRLQVPRRDTSRTKVPAGAVGLAGEFSGIYPRSSPGGWQLLGHTDLPMWDVDRDPPALLQPGVRVQFRRAES</sequence>
<organism evidence="5 6">
    <name type="scientific">Williamsia limnetica</name>
    <dbReference type="NCBI Taxonomy" id="882452"/>
    <lineage>
        <taxon>Bacteria</taxon>
        <taxon>Bacillati</taxon>
        <taxon>Actinomycetota</taxon>
        <taxon>Actinomycetes</taxon>
        <taxon>Mycobacteriales</taxon>
        <taxon>Nocardiaceae</taxon>
        <taxon>Williamsia</taxon>
    </lineage>
</organism>
<protein>
    <submittedName>
        <fullName evidence="5">KipI family sensor histidine kinase inhibitor</fullName>
    </submittedName>
</protein>
<keyword evidence="6" id="KW-1185">Reference proteome</keyword>
<evidence type="ECO:0000313" key="5">
    <source>
        <dbReference type="EMBL" id="PYE19432.1"/>
    </source>
</evidence>
<dbReference type="RefSeq" id="WP_110468614.1">
    <property type="nucleotide sequence ID" value="NZ_QJSP01000003.1"/>
</dbReference>
<evidence type="ECO:0000313" key="6">
    <source>
        <dbReference type="Proteomes" id="UP000247591"/>
    </source>
</evidence>
<dbReference type="SUPFAM" id="SSF160467">
    <property type="entry name" value="PH0987 N-terminal domain-like"/>
    <property type="match status" value="1"/>
</dbReference>